<sequence length="383" mass="39914">MPLRRGRPGRGGAARGAVRARFRLLPALVAALLLVGGVVGDLFGSQPYMGLPLLSAAPLVASALLSFRASLFFAVSACAVSVLLDLHLGRPRTALLVDLADVLTTSCLALGINRILALQGRRLAQVRDVAEIAQRAVLPDPPRRAGPVTVAARYVAAQTEARIGGDLYAVQSTPFGVRAIIGDVKGKGLGAVSTVSVLIGAFRVEADHVPTLGELAARLDDVLARGAGEASEDFTTAVLLQIPPDGRTAHVCNRGHPPPYLVDERTVSPLEPSTHELPLGLRLWGAGPDGGAPTDVFPLGPGASLLLITDGVTEARDERGTFYDPVDRLAPGPYATPRRLVDALVRDVARWTGGGNQDDMAVLALTRTAGRSRGPGDTAPPTP</sequence>
<dbReference type="SMART" id="SM00331">
    <property type="entry name" value="PP2C_SIG"/>
    <property type="match status" value="1"/>
</dbReference>
<evidence type="ECO:0000256" key="1">
    <source>
        <dbReference type="ARBA" id="ARBA00022801"/>
    </source>
</evidence>
<evidence type="ECO:0000259" key="3">
    <source>
        <dbReference type="SMART" id="SM00331"/>
    </source>
</evidence>
<dbReference type="Proteomes" id="UP001500124">
    <property type="component" value="Unassembled WGS sequence"/>
</dbReference>
<feature type="domain" description="PPM-type phosphatase" evidence="3">
    <location>
        <begin position="148"/>
        <end position="367"/>
    </location>
</feature>
<protein>
    <submittedName>
        <fullName evidence="4">PP2C family protein-serine/threonine phosphatase</fullName>
    </submittedName>
</protein>
<feature type="transmembrane region" description="Helical" evidence="2">
    <location>
        <begin position="56"/>
        <end position="84"/>
    </location>
</feature>
<accession>A0ABP9K205</accession>
<dbReference type="PANTHER" id="PTHR43156">
    <property type="entry name" value="STAGE II SPORULATION PROTEIN E-RELATED"/>
    <property type="match status" value="1"/>
</dbReference>
<keyword evidence="2" id="KW-1133">Transmembrane helix</keyword>
<dbReference type="PANTHER" id="PTHR43156:SF2">
    <property type="entry name" value="STAGE II SPORULATION PROTEIN E"/>
    <property type="match status" value="1"/>
</dbReference>
<evidence type="ECO:0000256" key="2">
    <source>
        <dbReference type="SAM" id="Phobius"/>
    </source>
</evidence>
<comment type="caution">
    <text evidence="4">The sequence shown here is derived from an EMBL/GenBank/DDBJ whole genome shotgun (WGS) entry which is preliminary data.</text>
</comment>
<dbReference type="InterPro" id="IPR052016">
    <property type="entry name" value="Bact_Sigma-Reg"/>
</dbReference>
<dbReference type="SUPFAM" id="SSF81606">
    <property type="entry name" value="PP2C-like"/>
    <property type="match status" value="1"/>
</dbReference>
<name>A0ABP9K205_9ACTN</name>
<dbReference type="InterPro" id="IPR001932">
    <property type="entry name" value="PPM-type_phosphatase-like_dom"/>
</dbReference>
<keyword evidence="1" id="KW-0378">Hydrolase</keyword>
<organism evidence="4 5">
    <name type="scientific">Streptomyces similanensis</name>
    <dbReference type="NCBI Taxonomy" id="1274988"/>
    <lineage>
        <taxon>Bacteria</taxon>
        <taxon>Bacillati</taxon>
        <taxon>Actinomycetota</taxon>
        <taxon>Actinomycetes</taxon>
        <taxon>Kitasatosporales</taxon>
        <taxon>Streptomycetaceae</taxon>
        <taxon>Streptomyces</taxon>
    </lineage>
</organism>
<dbReference type="Gene3D" id="3.60.40.10">
    <property type="entry name" value="PPM-type phosphatase domain"/>
    <property type="match status" value="1"/>
</dbReference>
<dbReference type="Pfam" id="PF07228">
    <property type="entry name" value="SpoIIE"/>
    <property type="match status" value="1"/>
</dbReference>
<keyword evidence="2" id="KW-0472">Membrane</keyword>
<dbReference type="RefSeq" id="WP_176147034.1">
    <property type="nucleotide sequence ID" value="NZ_BAABKC010000021.1"/>
</dbReference>
<reference evidence="5" key="1">
    <citation type="journal article" date="2019" name="Int. J. Syst. Evol. Microbiol.">
        <title>The Global Catalogue of Microorganisms (GCM) 10K type strain sequencing project: providing services to taxonomists for standard genome sequencing and annotation.</title>
        <authorList>
            <consortium name="The Broad Institute Genomics Platform"/>
            <consortium name="The Broad Institute Genome Sequencing Center for Infectious Disease"/>
            <person name="Wu L."/>
            <person name="Ma J."/>
        </authorList>
    </citation>
    <scope>NUCLEOTIDE SEQUENCE [LARGE SCALE GENOMIC DNA]</scope>
    <source>
        <strain evidence="5">JCM 18410</strain>
    </source>
</reference>
<evidence type="ECO:0000313" key="4">
    <source>
        <dbReference type="EMBL" id="GAA5049642.1"/>
    </source>
</evidence>
<dbReference type="EMBL" id="BAABKC010000021">
    <property type="protein sequence ID" value="GAA5049642.1"/>
    <property type="molecule type" value="Genomic_DNA"/>
</dbReference>
<evidence type="ECO:0000313" key="5">
    <source>
        <dbReference type="Proteomes" id="UP001500124"/>
    </source>
</evidence>
<dbReference type="InterPro" id="IPR036457">
    <property type="entry name" value="PPM-type-like_dom_sf"/>
</dbReference>
<keyword evidence="5" id="KW-1185">Reference proteome</keyword>
<gene>
    <name evidence="4" type="ORF">GCM10023336_16820</name>
</gene>
<proteinExistence type="predicted"/>
<keyword evidence="2" id="KW-0812">Transmembrane</keyword>